<dbReference type="EMBL" id="ML769388">
    <property type="protein sequence ID" value="KAE9409092.1"/>
    <property type="molecule type" value="Genomic_DNA"/>
</dbReference>
<dbReference type="OrthoDB" id="64220at2759"/>
<protein>
    <submittedName>
        <fullName evidence="1">Uncharacterized protein</fullName>
    </submittedName>
</protein>
<dbReference type="SUPFAM" id="SSF56752">
    <property type="entry name" value="D-aminoacid aminotransferase-like PLP-dependent enzymes"/>
    <property type="match status" value="1"/>
</dbReference>
<sequence length="168" mass="18219">MLSEAGDVDITVSPVAPFTSDPIELVYFNPTTGVPPNEGSTVTVFLDSQATLSSLFTRTKTTQRVQYDEARGRAEIASPTSEVILFNGDSLITEASISSVFFFRCGHWLTPSTSTGCLPGSQVWLLEKELVVVVDKKQLTTSKISEGDWVLLSNGVQGCRLGRITVKE</sequence>
<dbReference type="InterPro" id="IPR001544">
    <property type="entry name" value="Aminotrans_IV"/>
</dbReference>
<evidence type="ECO:0000313" key="1">
    <source>
        <dbReference type="EMBL" id="KAE9409092.1"/>
    </source>
</evidence>
<reference evidence="1" key="1">
    <citation type="journal article" date="2019" name="Environ. Microbiol.">
        <title>Fungal ecological strategies reflected in gene transcription - a case study of two litter decomposers.</title>
        <authorList>
            <person name="Barbi F."/>
            <person name="Kohler A."/>
            <person name="Barry K."/>
            <person name="Baskaran P."/>
            <person name="Daum C."/>
            <person name="Fauchery L."/>
            <person name="Ihrmark K."/>
            <person name="Kuo A."/>
            <person name="LaButti K."/>
            <person name="Lipzen A."/>
            <person name="Morin E."/>
            <person name="Grigoriev I.V."/>
            <person name="Henrissat B."/>
            <person name="Lindahl B."/>
            <person name="Martin F."/>
        </authorList>
    </citation>
    <scope>NUCLEOTIDE SEQUENCE</scope>
    <source>
        <strain evidence="1">JB14</strain>
    </source>
</reference>
<organism evidence="1 2">
    <name type="scientific">Gymnopus androsaceus JB14</name>
    <dbReference type="NCBI Taxonomy" id="1447944"/>
    <lineage>
        <taxon>Eukaryota</taxon>
        <taxon>Fungi</taxon>
        <taxon>Dikarya</taxon>
        <taxon>Basidiomycota</taxon>
        <taxon>Agaricomycotina</taxon>
        <taxon>Agaricomycetes</taxon>
        <taxon>Agaricomycetidae</taxon>
        <taxon>Agaricales</taxon>
        <taxon>Marasmiineae</taxon>
        <taxon>Omphalotaceae</taxon>
        <taxon>Gymnopus</taxon>
    </lineage>
</organism>
<evidence type="ECO:0000313" key="2">
    <source>
        <dbReference type="Proteomes" id="UP000799118"/>
    </source>
</evidence>
<dbReference type="Gene3D" id="3.20.10.10">
    <property type="entry name" value="D-amino Acid Aminotransferase, subunit A, domain 2"/>
    <property type="match status" value="1"/>
</dbReference>
<dbReference type="AlphaFoldDB" id="A0A6A4IAC2"/>
<dbReference type="Proteomes" id="UP000799118">
    <property type="component" value="Unassembled WGS sequence"/>
</dbReference>
<name>A0A6A4IAC2_9AGAR</name>
<dbReference type="InterPro" id="IPR036038">
    <property type="entry name" value="Aminotransferase-like"/>
</dbReference>
<accession>A0A6A4IAC2</accession>
<dbReference type="Pfam" id="PF01063">
    <property type="entry name" value="Aminotran_4"/>
    <property type="match status" value="1"/>
</dbReference>
<dbReference type="InterPro" id="IPR043132">
    <property type="entry name" value="BCAT-like_C"/>
</dbReference>
<dbReference type="GO" id="GO:0003824">
    <property type="term" value="F:catalytic activity"/>
    <property type="evidence" value="ECO:0007669"/>
    <property type="project" value="InterPro"/>
</dbReference>
<proteinExistence type="predicted"/>
<keyword evidence="2" id="KW-1185">Reference proteome</keyword>
<gene>
    <name evidence="1" type="ORF">BT96DRAFT_806765</name>
</gene>